<gene>
    <name evidence="1" type="ORF">CO030_01650</name>
</gene>
<evidence type="ECO:0000313" key="1">
    <source>
        <dbReference type="EMBL" id="PJC52676.1"/>
    </source>
</evidence>
<accession>A0A2M8FAD3</accession>
<dbReference type="Proteomes" id="UP000231456">
    <property type="component" value="Unassembled WGS sequence"/>
</dbReference>
<sequence>MNSFFMSLPTQAQLDERQKDAQERLSKLRSAYEDFLKSWKDIEHDTAVLQKNISGHIDTAKMHDILKHIDTLNESL</sequence>
<dbReference type="EMBL" id="PFRH01000057">
    <property type="protein sequence ID" value="PJC52676.1"/>
    <property type="molecule type" value="Genomic_DNA"/>
</dbReference>
<evidence type="ECO:0000313" key="2">
    <source>
        <dbReference type="Proteomes" id="UP000231456"/>
    </source>
</evidence>
<protein>
    <submittedName>
        <fullName evidence="1">Uncharacterized protein</fullName>
    </submittedName>
</protein>
<name>A0A2M8FAD3_9BACT</name>
<organism evidence="1 2">
    <name type="scientific">Candidatus Magasanikbacteria bacterium CG_4_9_14_0_2_um_filter_42_11</name>
    <dbReference type="NCBI Taxonomy" id="1974643"/>
    <lineage>
        <taxon>Bacteria</taxon>
        <taxon>Candidatus Magasanikiibacteriota</taxon>
    </lineage>
</organism>
<proteinExistence type="predicted"/>
<comment type="caution">
    <text evidence="1">The sequence shown here is derived from an EMBL/GenBank/DDBJ whole genome shotgun (WGS) entry which is preliminary data.</text>
</comment>
<dbReference type="AlphaFoldDB" id="A0A2M8FAD3"/>
<reference evidence="2" key="1">
    <citation type="submission" date="2017-09" db="EMBL/GenBank/DDBJ databases">
        <title>Depth-based differentiation of microbial function through sediment-hosted aquifers and enrichment of novel symbionts in the deep terrestrial subsurface.</title>
        <authorList>
            <person name="Probst A.J."/>
            <person name="Ladd B."/>
            <person name="Jarett J.K."/>
            <person name="Geller-Mcgrath D.E."/>
            <person name="Sieber C.M.K."/>
            <person name="Emerson J.B."/>
            <person name="Anantharaman K."/>
            <person name="Thomas B.C."/>
            <person name="Malmstrom R."/>
            <person name="Stieglmeier M."/>
            <person name="Klingl A."/>
            <person name="Woyke T."/>
            <person name="Ryan C.M."/>
            <person name="Banfield J.F."/>
        </authorList>
    </citation>
    <scope>NUCLEOTIDE SEQUENCE [LARGE SCALE GENOMIC DNA]</scope>
</reference>